<accession>A0ABS6GVM0</accession>
<dbReference type="SUPFAM" id="SSF53697">
    <property type="entry name" value="SIS domain"/>
    <property type="match status" value="1"/>
</dbReference>
<dbReference type="Pfam" id="PF01418">
    <property type="entry name" value="HTH_6"/>
    <property type="match status" value="1"/>
</dbReference>
<dbReference type="InterPro" id="IPR046348">
    <property type="entry name" value="SIS_dom_sf"/>
</dbReference>
<dbReference type="PANTHER" id="PTHR30514">
    <property type="entry name" value="GLUCOKINASE"/>
    <property type="match status" value="1"/>
</dbReference>
<dbReference type="Pfam" id="PF01380">
    <property type="entry name" value="SIS"/>
    <property type="match status" value="1"/>
</dbReference>
<feature type="domain" description="SIS" evidence="5">
    <location>
        <begin position="118"/>
        <end position="260"/>
    </location>
</feature>
<evidence type="ECO:0000259" key="4">
    <source>
        <dbReference type="PROSITE" id="PS51071"/>
    </source>
</evidence>
<dbReference type="PROSITE" id="PS51464">
    <property type="entry name" value="SIS"/>
    <property type="match status" value="1"/>
</dbReference>
<dbReference type="InterPro" id="IPR001347">
    <property type="entry name" value="SIS_dom"/>
</dbReference>
<keyword evidence="3" id="KW-0804">Transcription</keyword>
<gene>
    <name evidence="6" type="ORF">KQ656_06020</name>
</gene>
<dbReference type="Gene3D" id="1.10.10.10">
    <property type="entry name" value="Winged helix-like DNA-binding domain superfamily/Winged helix DNA-binding domain"/>
    <property type="match status" value="1"/>
</dbReference>
<keyword evidence="2" id="KW-0238">DNA-binding</keyword>
<dbReference type="Proteomes" id="UP000770161">
    <property type="component" value="Unassembled WGS sequence"/>
</dbReference>
<dbReference type="RefSeq" id="WP_017000425.1">
    <property type="nucleotide sequence ID" value="NZ_CP120062.1"/>
</dbReference>
<reference evidence="6 7" key="1">
    <citation type="submission" date="2021-06" db="EMBL/GenBank/DDBJ databases">
        <title>Staphylococcus lentus K169 genome sequencing.</title>
        <authorList>
            <person name="Sundareshan S."/>
            <person name="Akhila D.S."/>
            <person name="Prachi D."/>
            <person name="Sivakumar R."/>
            <person name="Rajendhran J."/>
            <person name="Isloor S."/>
            <person name="Hegde N.R."/>
        </authorList>
    </citation>
    <scope>NUCLEOTIDE SEQUENCE [LARGE SCALE GENOMIC DNA]</scope>
    <source>
        <strain evidence="6 7">K169</strain>
    </source>
</reference>
<dbReference type="SUPFAM" id="SSF46689">
    <property type="entry name" value="Homeodomain-like"/>
    <property type="match status" value="1"/>
</dbReference>
<dbReference type="Gene3D" id="3.40.50.10490">
    <property type="entry name" value="Glucose-6-phosphate isomerase like protein, domain 1"/>
    <property type="match status" value="1"/>
</dbReference>
<dbReference type="PANTHER" id="PTHR30514:SF21">
    <property type="entry name" value="RPIR-FAMILY TRANSCRIPTIONAL REGULATOR"/>
    <property type="match status" value="1"/>
</dbReference>
<feature type="domain" description="HTH rpiR-type" evidence="4">
    <location>
        <begin position="1"/>
        <end position="77"/>
    </location>
</feature>
<evidence type="ECO:0000313" key="6">
    <source>
        <dbReference type="EMBL" id="MBU6113505.1"/>
    </source>
</evidence>
<keyword evidence="7" id="KW-1185">Reference proteome</keyword>
<dbReference type="InterPro" id="IPR000281">
    <property type="entry name" value="HTH_RpiR"/>
</dbReference>
<dbReference type="EMBL" id="JAHLZN010000007">
    <property type="protein sequence ID" value="MBU6113505.1"/>
    <property type="molecule type" value="Genomic_DNA"/>
</dbReference>
<evidence type="ECO:0000256" key="1">
    <source>
        <dbReference type="ARBA" id="ARBA00023015"/>
    </source>
</evidence>
<evidence type="ECO:0000256" key="2">
    <source>
        <dbReference type="ARBA" id="ARBA00023125"/>
    </source>
</evidence>
<dbReference type="InterPro" id="IPR009057">
    <property type="entry name" value="Homeodomain-like_sf"/>
</dbReference>
<dbReference type="InterPro" id="IPR035472">
    <property type="entry name" value="RpiR-like_SIS"/>
</dbReference>
<sequence length="260" mass="30192">MNFQQRVQYHYDKLSDSDKYLTDYIEKHYLESLDISIVKLSDNANVSTSTIVRCMKKLGYNGFTDFKYQMVAEDSHKFSEPMKHFEHMDSQIQTAIVKNQEEVDKTVRYLNYTIIEDAISAIKYSKKINILARGFSEHISNEMTIKLQLLNKHAEEHNDPNIIKIKSKSFDEDDLVIFVSLNGETDELIQAAEICKQNNVKTICLTTNKNSRLYNLCDINLLGFKSDKTFIPDYEVRSRLPLQVLARVLLDAYVIRNGQI</sequence>
<keyword evidence="1" id="KW-0805">Transcription regulation</keyword>
<comment type="caution">
    <text evidence="6">The sequence shown here is derived from an EMBL/GenBank/DDBJ whole genome shotgun (WGS) entry which is preliminary data.</text>
</comment>
<dbReference type="PROSITE" id="PS51071">
    <property type="entry name" value="HTH_RPIR"/>
    <property type="match status" value="1"/>
</dbReference>
<evidence type="ECO:0000259" key="5">
    <source>
        <dbReference type="PROSITE" id="PS51464"/>
    </source>
</evidence>
<evidence type="ECO:0000313" key="7">
    <source>
        <dbReference type="Proteomes" id="UP000770161"/>
    </source>
</evidence>
<dbReference type="InterPro" id="IPR036388">
    <property type="entry name" value="WH-like_DNA-bd_sf"/>
</dbReference>
<dbReference type="CDD" id="cd05013">
    <property type="entry name" value="SIS_RpiR"/>
    <property type="match status" value="1"/>
</dbReference>
<evidence type="ECO:0000256" key="3">
    <source>
        <dbReference type="ARBA" id="ARBA00023163"/>
    </source>
</evidence>
<name>A0ABS6GVM0_MAMLE</name>
<proteinExistence type="predicted"/>
<dbReference type="InterPro" id="IPR047640">
    <property type="entry name" value="RpiR-like"/>
</dbReference>
<protein>
    <submittedName>
        <fullName evidence="6">MurR/RpiR family transcriptional regulator</fullName>
    </submittedName>
</protein>
<organism evidence="6 7">
    <name type="scientific">Mammaliicoccus lentus</name>
    <name type="common">Staphylococcus lentus</name>
    <dbReference type="NCBI Taxonomy" id="42858"/>
    <lineage>
        <taxon>Bacteria</taxon>
        <taxon>Bacillati</taxon>
        <taxon>Bacillota</taxon>
        <taxon>Bacilli</taxon>
        <taxon>Bacillales</taxon>
        <taxon>Staphylococcaceae</taxon>
        <taxon>Mammaliicoccus</taxon>
    </lineage>
</organism>